<organism evidence="2 3">
    <name type="scientific">Halorubrum californiense DSM 19288</name>
    <dbReference type="NCBI Taxonomy" id="1227465"/>
    <lineage>
        <taxon>Archaea</taxon>
        <taxon>Methanobacteriati</taxon>
        <taxon>Methanobacteriota</taxon>
        <taxon>Stenosarchaea group</taxon>
        <taxon>Halobacteria</taxon>
        <taxon>Halobacteriales</taxon>
        <taxon>Haloferacaceae</taxon>
        <taxon>Halorubrum</taxon>
    </lineage>
</organism>
<dbReference type="AlphaFoldDB" id="M0E377"/>
<gene>
    <name evidence="2" type="ORF">C463_12382</name>
</gene>
<evidence type="ECO:0000313" key="2">
    <source>
        <dbReference type="EMBL" id="ELZ41478.1"/>
    </source>
</evidence>
<feature type="compositionally biased region" description="Basic and acidic residues" evidence="1">
    <location>
        <begin position="85"/>
        <end position="98"/>
    </location>
</feature>
<proteinExistence type="predicted"/>
<keyword evidence="3" id="KW-1185">Reference proteome</keyword>
<evidence type="ECO:0000256" key="1">
    <source>
        <dbReference type="SAM" id="MobiDB-lite"/>
    </source>
</evidence>
<comment type="caution">
    <text evidence="2">The sequence shown here is derived from an EMBL/GenBank/DDBJ whole genome shotgun (WGS) entry which is preliminary data.</text>
</comment>
<evidence type="ECO:0000313" key="3">
    <source>
        <dbReference type="Proteomes" id="UP000011586"/>
    </source>
</evidence>
<dbReference type="PATRIC" id="fig|1227465.4.peg.2397"/>
<reference evidence="2 3" key="1">
    <citation type="journal article" date="2014" name="PLoS Genet.">
        <title>Phylogenetically driven sequencing of extremely halophilic archaea reveals strategies for static and dynamic osmo-response.</title>
        <authorList>
            <person name="Becker E.A."/>
            <person name="Seitzer P.M."/>
            <person name="Tritt A."/>
            <person name="Larsen D."/>
            <person name="Krusor M."/>
            <person name="Yao A.I."/>
            <person name="Wu D."/>
            <person name="Madern D."/>
            <person name="Eisen J.A."/>
            <person name="Darling A.E."/>
            <person name="Facciotti M.T."/>
        </authorList>
    </citation>
    <scope>NUCLEOTIDE SEQUENCE [LARGE SCALE GENOMIC DNA]</scope>
    <source>
        <strain evidence="2 3">DSM 19288</strain>
    </source>
</reference>
<dbReference type="Proteomes" id="UP000011586">
    <property type="component" value="Unassembled WGS sequence"/>
</dbReference>
<accession>M0E377</accession>
<dbReference type="EMBL" id="AOJK01000063">
    <property type="protein sequence ID" value="ELZ41478.1"/>
    <property type="molecule type" value="Genomic_DNA"/>
</dbReference>
<name>M0E377_9EURY</name>
<sequence>MLDEISALDDEELDDYLEDLSSVVNRARDCESVWEFLDIQRDVGRMKYSQWSEIHSALSDFVDELDTVEQDLKNTIKELEEEAFDPDKTPYEGVRTESQKLVSELGEDL</sequence>
<feature type="region of interest" description="Disordered" evidence="1">
    <location>
        <begin position="80"/>
        <end position="109"/>
    </location>
</feature>
<protein>
    <submittedName>
        <fullName evidence="2">Uncharacterized protein</fullName>
    </submittedName>
</protein>